<feature type="domain" description="Calcineurin-like phosphoesterase" evidence="5">
    <location>
        <begin position="20"/>
        <end position="237"/>
    </location>
</feature>
<comment type="similarity">
    <text evidence="4">Belongs to the cyclic nucleotide phosphodiesterase class-III family.</text>
</comment>
<keyword evidence="2" id="KW-0378">Hydrolase</keyword>
<accession>A9HRC5</accession>
<keyword evidence="1" id="KW-0479">Metal-binding</keyword>
<reference evidence="6 7" key="1">
    <citation type="journal article" date="2009" name="BMC Genomics">
        <title>Complete genome sequence of the sugarcane nitrogen-fixing endophyte Gluconacetobacter diazotrophicus Pal5.</title>
        <authorList>
            <person name="Bertalan M."/>
            <person name="Albano R."/>
            <person name="Padua V."/>
            <person name="Rouws L."/>
            <person name="Rojas C."/>
            <person name="Hemerly A."/>
            <person name="Teixeira K."/>
            <person name="Schwab S."/>
            <person name="Araujo J."/>
            <person name="Oliveira A."/>
            <person name="Franca L."/>
            <person name="Magalhaes V."/>
            <person name="Alqueres S."/>
            <person name="Cardoso A."/>
            <person name="Almeida W."/>
            <person name="Loureiro M.M."/>
            <person name="Nogueira E."/>
            <person name="Cidade D."/>
            <person name="Oliveira D."/>
            <person name="Simao T."/>
            <person name="Macedo J."/>
            <person name="Valadao A."/>
            <person name="Dreschsel M."/>
            <person name="Freitas F."/>
            <person name="Vidal M."/>
            <person name="Guedes H."/>
            <person name="Rodrigues E."/>
            <person name="Meneses C."/>
            <person name="Brioso P."/>
            <person name="Pozzer L."/>
            <person name="Figueiredo D."/>
            <person name="Montano H."/>
            <person name="Junior J."/>
            <person name="Filho G."/>
            <person name="Flores V."/>
            <person name="Ferreira B."/>
            <person name="Branco A."/>
            <person name="Gonzalez P."/>
            <person name="Guillobel H."/>
            <person name="Lemos M."/>
            <person name="Seibel L."/>
            <person name="Macedo J."/>
            <person name="Alves-Ferreira M."/>
            <person name="Sachetto-Martins G."/>
            <person name="Coelho A."/>
            <person name="Santos E."/>
            <person name="Amaral G."/>
            <person name="Neves A."/>
            <person name="Pacheco A.B."/>
            <person name="Carvalho D."/>
            <person name="Lery L."/>
            <person name="Bisch P."/>
            <person name="Rossle S.C."/>
            <person name="Urmenyi T."/>
            <person name="Kruger W.V."/>
            <person name="Martins O."/>
            <person name="Baldani J.I."/>
            <person name="Ferreira P.C."/>
        </authorList>
    </citation>
    <scope>NUCLEOTIDE SEQUENCE [LARGE SCALE GENOMIC DNA]</scope>
    <source>
        <strain evidence="7">ATCC 49037 / DSM 5601 / CCUG 37298 / CIP 103539 / LMG 7603 / PAl5</strain>
    </source>
</reference>
<dbReference type="PANTHER" id="PTHR42988:SF2">
    <property type="entry name" value="CYCLIC NUCLEOTIDE PHOSPHODIESTERASE CBUA0032-RELATED"/>
    <property type="match status" value="1"/>
</dbReference>
<evidence type="ECO:0000256" key="1">
    <source>
        <dbReference type="ARBA" id="ARBA00022723"/>
    </source>
</evidence>
<dbReference type="Gene3D" id="3.60.21.10">
    <property type="match status" value="1"/>
</dbReference>
<dbReference type="KEGG" id="gdi:GDI2931"/>
<organism evidence="6 7">
    <name type="scientific">Gluconacetobacter diazotrophicus (strain ATCC 49037 / DSM 5601 / CCUG 37298 / CIP 103539 / LMG 7603 / PAl5)</name>
    <dbReference type="NCBI Taxonomy" id="272568"/>
    <lineage>
        <taxon>Bacteria</taxon>
        <taxon>Pseudomonadati</taxon>
        <taxon>Pseudomonadota</taxon>
        <taxon>Alphaproteobacteria</taxon>
        <taxon>Acetobacterales</taxon>
        <taxon>Acetobacteraceae</taxon>
        <taxon>Gluconacetobacter</taxon>
    </lineage>
</organism>
<evidence type="ECO:0000256" key="4">
    <source>
        <dbReference type="ARBA" id="ARBA00025742"/>
    </source>
</evidence>
<dbReference type="Pfam" id="PF00149">
    <property type="entry name" value="Metallophos"/>
    <property type="match status" value="1"/>
</dbReference>
<protein>
    <submittedName>
        <fullName evidence="6">Putative metallophosphoesterase</fullName>
    </submittedName>
</protein>
<dbReference type="PANTHER" id="PTHR42988">
    <property type="entry name" value="PHOSPHOHYDROLASE"/>
    <property type="match status" value="1"/>
</dbReference>
<evidence type="ECO:0000313" key="6">
    <source>
        <dbReference type="EMBL" id="CAP56874.1"/>
    </source>
</evidence>
<evidence type="ECO:0000259" key="5">
    <source>
        <dbReference type="Pfam" id="PF00149"/>
    </source>
</evidence>
<dbReference type="SUPFAM" id="SSF56300">
    <property type="entry name" value="Metallo-dependent phosphatases"/>
    <property type="match status" value="1"/>
</dbReference>
<dbReference type="InterPro" id="IPR004843">
    <property type="entry name" value="Calcineurin-like_PHP"/>
</dbReference>
<keyword evidence="3" id="KW-0408">Iron</keyword>
<dbReference type="Proteomes" id="UP000001176">
    <property type="component" value="Chromosome"/>
</dbReference>
<gene>
    <name evidence="6" type="ordered locus">GDI2931</name>
</gene>
<dbReference type="InterPro" id="IPR050884">
    <property type="entry name" value="CNP_phosphodiesterase-III"/>
</dbReference>
<keyword evidence="7" id="KW-1185">Reference proteome</keyword>
<dbReference type="GO" id="GO:0016787">
    <property type="term" value="F:hydrolase activity"/>
    <property type="evidence" value="ECO:0007669"/>
    <property type="project" value="UniProtKB-KW"/>
</dbReference>
<name>A9HRC5_GLUDA</name>
<dbReference type="InterPro" id="IPR029052">
    <property type="entry name" value="Metallo-depent_PP-like"/>
</dbReference>
<evidence type="ECO:0000256" key="2">
    <source>
        <dbReference type="ARBA" id="ARBA00022801"/>
    </source>
</evidence>
<dbReference type="GO" id="GO:0046872">
    <property type="term" value="F:metal ion binding"/>
    <property type="evidence" value="ECO:0007669"/>
    <property type="project" value="UniProtKB-KW"/>
</dbReference>
<evidence type="ECO:0000256" key="3">
    <source>
        <dbReference type="ARBA" id="ARBA00023004"/>
    </source>
</evidence>
<sequence>MAGRRSARRVIETANTTTTTLAHLSDPHLAHDGLRLPVGALMNKRIMSQWSWRRRRRFLHVDAILERVAADVRDAAPDAVALTGDLTNLGLPVECRHAAAWLRKNMPEPTFVVPGNHDMLVRESWPDSVGQWAAWMAAAPDDFPYVRHVGSVALIGVNSARPMPWFTAAGRIGAAQADRLADILHETGRAGAFRVVMIHHPPVDGMVPRRKALLDSGLFRSVIGRAGAEMVLHGHAHLSAVSTLPGPAISVPVLGIASASMRAHRQERMAAWHHIRVTATDRGFHAEIHRRIVGFDQPVRALPPWSFDVYRVPRPI</sequence>
<proteinExistence type="inferred from homology"/>
<dbReference type="EMBL" id="AM889285">
    <property type="protein sequence ID" value="CAP56874.1"/>
    <property type="molecule type" value="Genomic_DNA"/>
</dbReference>
<dbReference type="AlphaFoldDB" id="A9HRC5"/>
<evidence type="ECO:0000313" key="7">
    <source>
        <dbReference type="Proteomes" id="UP000001176"/>
    </source>
</evidence>